<dbReference type="EMBL" id="UPPP01000133">
    <property type="protein sequence ID" value="VBB09720.1"/>
    <property type="molecule type" value="Genomic_DNA"/>
</dbReference>
<dbReference type="InterPro" id="IPR005632">
    <property type="entry name" value="Chaperone_Skp"/>
</dbReference>
<evidence type="ECO:0000256" key="1">
    <source>
        <dbReference type="SAM" id="SignalP"/>
    </source>
</evidence>
<name>A0A498RFY4_9FIRM</name>
<evidence type="ECO:0000313" key="2">
    <source>
        <dbReference type="EMBL" id="VBB09720.1"/>
    </source>
</evidence>
<feature type="signal peptide" evidence="1">
    <location>
        <begin position="1"/>
        <end position="31"/>
    </location>
</feature>
<dbReference type="Gene3D" id="3.30.910.20">
    <property type="entry name" value="Skp domain"/>
    <property type="match status" value="1"/>
</dbReference>
<protein>
    <submittedName>
        <fullName evidence="2">Chaperone protein skp</fullName>
    </submittedName>
</protein>
<organism evidence="2 3">
    <name type="scientific">Lucifera butyrica</name>
    <dbReference type="NCBI Taxonomy" id="1351585"/>
    <lineage>
        <taxon>Bacteria</taxon>
        <taxon>Bacillati</taxon>
        <taxon>Bacillota</taxon>
        <taxon>Negativicutes</taxon>
        <taxon>Veillonellales</taxon>
        <taxon>Veillonellaceae</taxon>
        <taxon>Lucifera</taxon>
    </lineage>
</organism>
<evidence type="ECO:0000313" key="3">
    <source>
        <dbReference type="Proteomes" id="UP000277811"/>
    </source>
</evidence>
<dbReference type="RefSeq" id="WP_165866161.1">
    <property type="nucleotide sequence ID" value="NZ_UPPP01000133.1"/>
</dbReference>
<dbReference type="SMART" id="SM00935">
    <property type="entry name" value="OmpH"/>
    <property type="match status" value="1"/>
</dbReference>
<sequence length="150" mass="16271">MKEVIPMQTKITKKCATLFFAVLFLMSPALAFAQSGYVDYLAVWSKNADVQAANAKYKDDMAQAVAASKAAQAPGLSDADKTDKQFQAYKLVLEANKSHSLAYAAAKKKILAAIEKVRQDKNFDMIINKAFVLAGGIDVTADVMTELGEK</sequence>
<accession>A0A498RFY4</accession>
<dbReference type="SUPFAM" id="SSF111384">
    <property type="entry name" value="OmpH-like"/>
    <property type="match status" value="1"/>
</dbReference>
<dbReference type="Proteomes" id="UP000277811">
    <property type="component" value="Unassembled WGS sequence"/>
</dbReference>
<dbReference type="Pfam" id="PF03938">
    <property type="entry name" value="OmpH"/>
    <property type="match status" value="1"/>
</dbReference>
<keyword evidence="1" id="KW-0732">Signal</keyword>
<reference evidence="2 3" key="1">
    <citation type="submission" date="2018-06" db="EMBL/GenBank/DDBJ databases">
        <authorList>
            <person name="Strepis N."/>
        </authorList>
    </citation>
    <scope>NUCLEOTIDE SEQUENCE [LARGE SCALE GENOMIC DNA]</scope>
    <source>
        <strain evidence="2">LUCI</strain>
    </source>
</reference>
<keyword evidence="3" id="KW-1185">Reference proteome</keyword>
<gene>
    <name evidence="2" type="ORF">LUCI_5018</name>
</gene>
<dbReference type="GO" id="GO:0051082">
    <property type="term" value="F:unfolded protein binding"/>
    <property type="evidence" value="ECO:0007669"/>
    <property type="project" value="InterPro"/>
</dbReference>
<proteinExistence type="predicted"/>
<dbReference type="AlphaFoldDB" id="A0A498RFY4"/>
<dbReference type="InterPro" id="IPR024930">
    <property type="entry name" value="Skp_dom_sf"/>
</dbReference>
<feature type="chain" id="PRO_5038553636" evidence="1">
    <location>
        <begin position="32"/>
        <end position="150"/>
    </location>
</feature>